<feature type="compositionally biased region" description="Basic and acidic residues" evidence="5">
    <location>
        <begin position="258"/>
        <end position="269"/>
    </location>
</feature>
<sequence>MIFRRLFHTSVFLPFYSAPKVLSSQSLLATLRKKTGYSISNCKKALQVNNDDLSQAEKWLNSQAQSQGWDKAVKLQSRATLNGLVGIAFDHKKAVIVEVNCETDFVGKNEKFQSLVAHVAETCLSHVPVGDSGSILQVGFSSEQLGALKNAEGKPLADVLALNIGQIGENMSLRRAAAFSVSDADLKLACCTHPLSTKEQIFLGKYGAVVVYTEASNPPADSEASPTEFPEGITLEKLSRQLCQHVIGMNPRSIEKIVEEPNEEEKTKPIETAPPTAEEGDPKSEEKPRAENDDTALLEQDFVANPEYRVGEILDLVGWKVKGFVRLECGESQE</sequence>
<evidence type="ECO:0000256" key="4">
    <source>
        <dbReference type="HAMAP-Rule" id="MF_03135"/>
    </source>
</evidence>
<keyword evidence="2 4" id="KW-0251">Elongation factor</keyword>
<comment type="function">
    <text evidence="4">Associates with the EF-Tu.GDP complex and induces the exchange of GDP to GTP. It remains bound to the aminoacyl-tRNA.EF-Tu.GTP complex up to the GTP hydrolysis stage on the ribosome.</text>
</comment>
<dbReference type="SUPFAM" id="SSF54713">
    <property type="entry name" value="Elongation factor Ts (EF-Ts), dimerisation domain"/>
    <property type="match status" value="1"/>
</dbReference>
<dbReference type="SUPFAM" id="SSF46934">
    <property type="entry name" value="UBA-like"/>
    <property type="match status" value="1"/>
</dbReference>
<dbReference type="GO" id="GO:0005739">
    <property type="term" value="C:mitochondrion"/>
    <property type="evidence" value="ECO:0007669"/>
    <property type="project" value="UniProtKB-SubCell"/>
</dbReference>
<comment type="similarity">
    <text evidence="1 4">Belongs to the EF-Ts family.</text>
</comment>
<dbReference type="PROSITE" id="PS01126">
    <property type="entry name" value="EF_TS_1"/>
    <property type="match status" value="1"/>
</dbReference>
<dbReference type="Pfam" id="PF25025">
    <property type="entry name" value="EF-Ts_N"/>
    <property type="match status" value="1"/>
</dbReference>
<dbReference type="PANTHER" id="PTHR11741:SF0">
    <property type="entry name" value="ELONGATION FACTOR TS, MITOCHONDRIAL"/>
    <property type="match status" value="1"/>
</dbReference>
<name>A0A9N6ZF10_9CRUS</name>
<feature type="domain" description="Translation elongation factor EFTs/EF1B dimerisation" evidence="6">
    <location>
        <begin position="94"/>
        <end position="331"/>
    </location>
</feature>
<feature type="compositionally biased region" description="Basic and acidic residues" evidence="5">
    <location>
        <begin position="280"/>
        <end position="292"/>
    </location>
</feature>
<protein>
    <recommendedName>
        <fullName evidence="4">Elongation factor Ts, mitochondrial</fullName>
        <shortName evidence="4">EF-Ts</shortName>
        <shortName evidence="4">EF-TsMt</shortName>
    </recommendedName>
</protein>
<evidence type="ECO:0000259" key="6">
    <source>
        <dbReference type="Pfam" id="PF00889"/>
    </source>
</evidence>
<dbReference type="GO" id="GO:0003746">
    <property type="term" value="F:translation elongation factor activity"/>
    <property type="evidence" value="ECO:0007669"/>
    <property type="project" value="UniProtKB-UniRule"/>
</dbReference>
<dbReference type="EMBL" id="OC978441">
    <property type="protein sequence ID" value="CAG4635096.1"/>
    <property type="molecule type" value="Genomic_DNA"/>
</dbReference>
<dbReference type="CDD" id="cd14275">
    <property type="entry name" value="UBA_EF-Ts"/>
    <property type="match status" value="1"/>
</dbReference>
<evidence type="ECO:0000256" key="5">
    <source>
        <dbReference type="SAM" id="MobiDB-lite"/>
    </source>
</evidence>
<dbReference type="HAMAP" id="MF_00050">
    <property type="entry name" value="EF_Ts"/>
    <property type="match status" value="1"/>
</dbReference>
<dbReference type="InterPro" id="IPR009060">
    <property type="entry name" value="UBA-like_sf"/>
</dbReference>
<evidence type="ECO:0000256" key="2">
    <source>
        <dbReference type="ARBA" id="ARBA00022768"/>
    </source>
</evidence>
<accession>A0A9N6ZF10</accession>
<dbReference type="Gene3D" id="3.30.479.20">
    <property type="entry name" value="Elongation factor Ts, dimerisation domain"/>
    <property type="match status" value="2"/>
</dbReference>
<reference evidence="7" key="1">
    <citation type="submission" date="2021-04" db="EMBL/GenBank/DDBJ databases">
        <authorList>
            <person name="Cornetti L."/>
        </authorList>
    </citation>
    <scope>NUCLEOTIDE SEQUENCE</scope>
</reference>
<evidence type="ECO:0000256" key="1">
    <source>
        <dbReference type="ARBA" id="ARBA00005532"/>
    </source>
</evidence>
<dbReference type="InterPro" id="IPR001816">
    <property type="entry name" value="Transl_elong_EFTs/EF1B"/>
</dbReference>
<evidence type="ECO:0000256" key="3">
    <source>
        <dbReference type="ARBA" id="ARBA00022917"/>
    </source>
</evidence>
<dbReference type="Pfam" id="PF00889">
    <property type="entry name" value="EF_TS"/>
    <property type="match status" value="1"/>
</dbReference>
<dbReference type="AlphaFoldDB" id="A0A9N6ZF10"/>
<comment type="subcellular location">
    <subcellularLocation>
        <location evidence="4">Mitochondrion</location>
    </subcellularLocation>
</comment>
<dbReference type="NCBIfam" id="TIGR00116">
    <property type="entry name" value="tsf"/>
    <property type="match status" value="1"/>
</dbReference>
<keyword evidence="4" id="KW-0496">Mitochondrion</keyword>
<organism evidence="7">
    <name type="scientific">Alona affinis</name>
    <dbReference type="NCBI Taxonomy" id="381656"/>
    <lineage>
        <taxon>Eukaryota</taxon>
        <taxon>Metazoa</taxon>
        <taxon>Ecdysozoa</taxon>
        <taxon>Arthropoda</taxon>
        <taxon>Crustacea</taxon>
        <taxon>Branchiopoda</taxon>
        <taxon>Diplostraca</taxon>
        <taxon>Cladocera</taxon>
        <taxon>Anomopoda</taxon>
        <taxon>Chydoridae</taxon>
        <taxon>Alona</taxon>
    </lineage>
</organism>
<dbReference type="InterPro" id="IPR018101">
    <property type="entry name" value="Transl_elong_Ts_CS"/>
</dbReference>
<dbReference type="PANTHER" id="PTHR11741">
    <property type="entry name" value="ELONGATION FACTOR TS"/>
    <property type="match status" value="1"/>
</dbReference>
<dbReference type="Gene3D" id="1.10.8.10">
    <property type="entry name" value="DNA helicase RuvA subunit, C-terminal domain"/>
    <property type="match status" value="1"/>
</dbReference>
<dbReference type="InterPro" id="IPR014039">
    <property type="entry name" value="Transl_elong_EFTs/EF1B_dimer"/>
</dbReference>
<feature type="region of interest" description="Disordered" evidence="5">
    <location>
        <begin position="258"/>
        <end position="302"/>
    </location>
</feature>
<dbReference type="InterPro" id="IPR036402">
    <property type="entry name" value="EF-Ts_dimer_sf"/>
</dbReference>
<dbReference type="GO" id="GO:0070125">
    <property type="term" value="P:mitochondrial translational elongation"/>
    <property type="evidence" value="ECO:0007669"/>
    <property type="project" value="TreeGrafter"/>
</dbReference>
<proteinExistence type="inferred from homology"/>
<keyword evidence="3 4" id="KW-0648">Protein biosynthesis</keyword>
<evidence type="ECO:0000313" key="7">
    <source>
        <dbReference type="EMBL" id="CAG4635096.1"/>
    </source>
</evidence>
<gene>
    <name evidence="7" type="primary">EOG090X0EI4</name>
</gene>